<keyword evidence="9" id="KW-1185">Reference proteome</keyword>
<accession>A0ABS3ICI9</accession>
<keyword evidence="5 6" id="KW-0472">Membrane</keyword>
<evidence type="ECO:0000256" key="2">
    <source>
        <dbReference type="ARBA" id="ARBA00022475"/>
    </source>
</evidence>
<feature type="domain" description="Major facilitator superfamily (MFS) profile" evidence="7">
    <location>
        <begin position="14"/>
        <end position="401"/>
    </location>
</feature>
<feature type="transmembrane region" description="Helical" evidence="6">
    <location>
        <begin position="217"/>
        <end position="245"/>
    </location>
</feature>
<feature type="transmembrane region" description="Helical" evidence="6">
    <location>
        <begin position="378"/>
        <end position="396"/>
    </location>
</feature>
<feature type="transmembrane region" description="Helical" evidence="6">
    <location>
        <begin position="257"/>
        <end position="276"/>
    </location>
</feature>
<evidence type="ECO:0000259" key="7">
    <source>
        <dbReference type="PROSITE" id="PS50850"/>
    </source>
</evidence>
<keyword evidence="4 6" id="KW-1133">Transmembrane helix</keyword>
<proteinExistence type="predicted"/>
<dbReference type="InterPro" id="IPR011701">
    <property type="entry name" value="MFS"/>
</dbReference>
<dbReference type="Pfam" id="PF07690">
    <property type="entry name" value="MFS_1"/>
    <property type="match status" value="1"/>
</dbReference>
<dbReference type="PROSITE" id="PS50850">
    <property type="entry name" value="MFS"/>
    <property type="match status" value="1"/>
</dbReference>
<feature type="transmembrane region" description="Helical" evidence="6">
    <location>
        <begin position="23"/>
        <end position="41"/>
    </location>
</feature>
<gene>
    <name evidence="8" type="ORF">J0911_17115</name>
</gene>
<dbReference type="EMBL" id="JAFMPK010000047">
    <property type="protein sequence ID" value="MBO0610747.1"/>
    <property type="molecule type" value="Genomic_DNA"/>
</dbReference>
<dbReference type="Proteomes" id="UP000664617">
    <property type="component" value="Unassembled WGS sequence"/>
</dbReference>
<dbReference type="PANTHER" id="PTHR23513">
    <property type="entry name" value="INTEGRAL MEMBRANE EFFLUX PROTEIN-RELATED"/>
    <property type="match status" value="1"/>
</dbReference>
<feature type="transmembrane region" description="Helical" evidence="6">
    <location>
        <begin position="313"/>
        <end position="338"/>
    </location>
</feature>
<feature type="transmembrane region" description="Helical" evidence="6">
    <location>
        <begin position="288"/>
        <end position="307"/>
    </location>
</feature>
<reference evidence="9" key="1">
    <citation type="submission" date="2023-07" db="EMBL/GenBank/DDBJ databases">
        <title>Myceligenerans salitolerans sp. nov., a halotolerant actinomycete isolated from a salt lake in Xinjiang, China.</title>
        <authorList>
            <person name="Guan T."/>
        </authorList>
    </citation>
    <scope>NUCLEOTIDE SEQUENCE [LARGE SCALE GENOMIC DNA]</scope>
    <source>
        <strain evidence="9">XHU 5031</strain>
    </source>
</reference>
<dbReference type="RefSeq" id="WP_207276653.1">
    <property type="nucleotide sequence ID" value="NZ_JAFMPK010000047.1"/>
</dbReference>
<dbReference type="InterPro" id="IPR020846">
    <property type="entry name" value="MFS_dom"/>
</dbReference>
<feature type="transmembrane region" description="Helical" evidence="6">
    <location>
        <begin position="47"/>
        <end position="68"/>
    </location>
</feature>
<protein>
    <submittedName>
        <fullName evidence="8">MFS transporter</fullName>
    </submittedName>
</protein>
<evidence type="ECO:0000313" key="8">
    <source>
        <dbReference type="EMBL" id="MBO0610747.1"/>
    </source>
</evidence>
<name>A0ABS3ICI9_9MICO</name>
<keyword evidence="2" id="KW-1003">Cell membrane</keyword>
<evidence type="ECO:0000256" key="3">
    <source>
        <dbReference type="ARBA" id="ARBA00022692"/>
    </source>
</evidence>
<dbReference type="PANTHER" id="PTHR23513:SF6">
    <property type="entry name" value="MAJOR FACILITATOR SUPERFAMILY ASSOCIATED DOMAIN-CONTAINING PROTEIN"/>
    <property type="match status" value="1"/>
</dbReference>
<organism evidence="8 9">
    <name type="scientific">Myceligenerans salitolerans</name>
    <dbReference type="NCBI Taxonomy" id="1230528"/>
    <lineage>
        <taxon>Bacteria</taxon>
        <taxon>Bacillati</taxon>
        <taxon>Actinomycetota</taxon>
        <taxon>Actinomycetes</taxon>
        <taxon>Micrococcales</taxon>
        <taxon>Promicromonosporaceae</taxon>
        <taxon>Myceligenerans</taxon>
    </lineage>
</organism>
<evidence type="ECO:0000256" key="6">
    <source>
        <dbReference type="SAM" id="Phobius"/>
    </source>
</evidence>
<comment type="subcellular location">
    <subcellularLocation>
        <location evidence="1">Cell membrane</location>
        <topology evidence="1">Multi-pass membrane protein</topology>
    </subcellularLocation>
</comment>
<feature type="transmembrane region" description="Helical" evidence="6">
    <location>
        <begin position="80"/>
        <end position="100"/>
    </location>
</feature>
<dbReference type="InterPro" id="IPR036259">
    <property type="entry name" value="MFS_trans_sf"/>
</dbReference>
<evidence type="ECO:0000313" key="9">
    <source>
        <dbReference type="Proteomes" id="UP000664617"/>
    </source>
</evidence>
<evidence type="ECO:0000256" key="5">
    <source>
        <dbReference type="ARBA" id="ARBA00023136"/>
    </source>
</evidence>
<feature type="transmembrane region" description="Helical" evidence="6">
    <location>
        <begin position="350"/>
        <end position="372"/>
    </location>
</feature>
<dbReference type="Gene3D" id="1.20.1250.20">
    <property type="entry name" value="MFS general substrate transporter like domains"/>
    <property type="match status" value="1"/>
</dbReference>
<evidence type="ECO:0000256" key="4">
    <source>
        <dbReference type="ARBA" id="ARBA00022989"/>
    </source>
</evidence>
<dbReference type="SUPFAM" id="SSF103473">
    <property type="entry name" value="MFS general substrate transporter"/>
    <property type="match status" value="1"/>
</dbReference>
<keyword evidence="3 6" id="KW-0812">Transmembrane</keyword>
<comment type="caution">
    <text evidence="8">The sequence shown here is derived from an EMBL/GenBank/DDBJ whole genome shotgun (WGS) entry which is preliminary data.</text>
</comment>
<evidence type="ECO:0000256" key="1">
    <source>
        <dbReference type="ARBA" id="ARBA00004651"/>
    </source>
</evidence>
<sequence>MADETTPGLWHNRSYRLLLTGKVAETVGGGIGSFAVPLVAFHVTGNVVQAGVIAAVGQAGSVLTALPAGVVVDRVDRRRIIMAAALVAGVAWAGLVVVGLSGGLTAVHLAAVLFVSSTAGALLDPADTAALHAVVRKDEMGQAMAVAQGRDAVAGLVAGPVGGLLYGMGHVVPFLVAAVGRLIACGTAALVREPLNGDLGAARAQHPVRALREGLRYVWGVPVFRVLLTLFTLVNVLLNGAMVAITLDLVRTGTAPVLIGLVNTAVGVGVVLGALLAGRLVRTVRVGVLNVLALGVVLAAMAVMAALHTYWGYLGALLVMMMFAPALNAGMVAYQVAITPAQMQGRAASVLGLTGLLATVVSPLLGGLALGAVGIAGALWWFTGAFAVVTVAIAAVRPIWRIGLPDTWAADVAAVR</sequence>